<dbReference type="RefSeq" id="WP_000840975.1">
    <property type="nucleotide sequence ID" value="NZ_CGHZ01000057.1"/>
</dbReference>
<evidence type="ECO:0000313" key="5">
    <source>
        <dbReference type="Proteomes" id="UP000035346"/>
    </source>
</evidence>
<accession>A0A076Z0S8</accession>
<dbReference type="Proteomes" id="UP000255140">
    <property type="component" value="Unassembled WGS sequence"/>
</dbReference>
<dbReference type="EMBL" id="LBKL01000002">
    <property type="protein sequence ID" value="KLL46243.1"/>
    <property type="molecule type" value="Genomic_DNA"/>
</dbReference>
<dbReference type="Proteomes" id="UP000035346">
    <property type="component" value="Unassembled WGS sequence"/>
</dbReference>
<name>A0A076Z0S8_STRAG</name>
<evidence type="ECO:0000313" key="8">
    <source>
        <dbReference type="Proteomes" id="UP000255140"/>
    </source>
</evidence>
<dbReference type="AlphaFoldDB" id="A0A076Z0S8"/>
<dbReference type="Proteomes" id="UP000250200">
    <property type="component" value="Unassembled WGS sequence"/>
</dbReference>
<organism evidence="3 7">
    <name type="scientific">Streptococcus agalactiae</name>
    <dbReference type="NCBI Taxonomy" id="1311"/>
    <lineage>
        <taxon>Bacteria</taxon>
        <taxon>Bacillati</taxon>
        <taxon>Bacillota</taxon>
        <taxon>Bacilli</taxon>
        <taxon>Lactobacillales</taxon>
        <taxon>Streptococcaceae</taxon>
        <taxon>Streptococcus</taxon>
    </lineage>
</organism>
<evidence type="ECO:0000313" key="6">
    <source>
        <dbReference type="Proteomes" id="UP000250200"/>
    </source>
</evidence>
<proteinExistence type="predicted"/>
<gene>
    <name evidence="2" type="ORF">NCTC8181_01002</name>
    <name evidence="3" type="ORF">NCTC8185_00822</name>
    <name evidence="4" type="ORF">NCTC9828_02401</name>
    <name evidence="1" type="ORF">WA04_00045</name>
</gene>
<dbReference type="EMBL" id="UAVB01000001">
    <property type="protein sequence ID" value="SQA18014.1"/>
    <property type="molecule type" value="Genomic_DNA"/>
</dbReference>
<reference evidence="6 7" key="2">
    <citation type="submission" date="2018-06" db="EMBL/GenBank/DDBJ databases">
        <authorList>
            <consortium name="Pathogen Informatics"/>
            <person name="Doyle S."/>
        </authorList>
    </citation>
    <scope>NUCLEOTIDE SEQUENCE [LARGE SCALE GENOMIC DNA]</scope>
    <source>
        <strain evidence="2 6">NCTC8181</strain>
        <strain evidence="3 7">NCTC8185</strain>
        <strain evidence="4 8">NCTC9828</strain>
    </source>
</reference>
<dbReference type="EMBL" id="UHEW01000009">
    <property type="protein sequence ID" value="SUN67346.1"/>
    <property type="molecule type" value="Genomic_DNA"/>
</dbReference>
<evidence type="ECO:0000313" key="4">
    <source>
        <dbReference type="EMBL" id="SUN67346.1"/>
    </source>
</evidence>
<sequence length="73" mass="8396">MAESANTVRSNSFVLEELTEFQREKLKNGESVKFNFSKDVKKGNQISQMMGVSIFSLISPYKLFIKLKKLKFS</sequence>
<evidence type="ECO:0000313" key="3">
    <source>
        <dbReference type="EMBL" id="SUN13612.1"/>
    </source>
</evidence>
<protein>
    <submittedName>
        <fullName evidence="3">Uncharacterized protein</fullName>
    </submittedName>
</protein>
<dbReference type="Proteomes" id="UP000254076">
    <property type="component" value="Unassembled WGS sequence"/>
</dbReference>
<evidence type="ECO:0000313" key="7">
    <source>
        <dbReference type="Proteomes" id="UP000254076"/>
    </source>
</evidence>
<reference evidence="1 5" key="1">
    <citation type="journal article" date="2015" name="PLoS ONE">
        <title>Genomic analysis reveals the molecular basis for capsule loss in the group B streptococcus population.</title>
        <authorList>
            <consortium name="DEVANI Consortium"/>
            <person name="Rosini R."/>
            <person name="Campisi E."/>
            <person name="De Chiara M."/>
            <person name="Tettelin H."/>
            <person name="Rinaudo D."/>
            <person name="Toniolo C."/>
            <person name="Metruccio M."/>
            <person name="Guidotti S."/>
            <person name="Sorensen U.B."/>
            <person name="Kilian M."/>
            <person name="Ramirez M."/>
            <person name="Janulczyk R."/>
            <person name="Donati C."/>
            <person name="Grandi G."/>
            <person name="Margarit I."/>
        </authorList>
    </citation>
    <scope>NUCLEOTIDE SEQUENCE [LARGE SCALE GENOMIC DNA]</scope>
    <source>
        <strain evidence="1 5">DK-B-USS-215</strain>
    </source>
</reference>
<evidence type="ECO:0000313" key="2">
    <source>
        <dbReference type="EMBL" id="SQA18014.1"/>
    </source>
</evidence>
<evidence type="ECO:0000313" key="1">
    <source>
        <dbReference type="EMBL" id="KLL46243.1"/>
    </source>
</evidence>
<dbReference type="EMBL" id="UHEQ01000004">
    <property type="protein sequence ID" value="SUN13612.1"/>
    <property type="molecule type" value="Genomic_DNA"/>
</dbReference>
<comment type="caution">
    <text evidence="3">The sequence shown here is derived from an EMBL/GenBank/DDBJ whole genome shotgun (WGS) entry which is preliminary data.</text>
</comment>